<dbReference type="EMBL" id="MU863969">
    <property type="protein sequence ID" value="KAK4197159.1"/>
    <property type="molecule type" value="Genomic_DNA"/>
</dbReference>
<dbReference type="Proteomes" id="UP001303160">
    <property type="component" value="Unassembled WGS sequence"/>
</dbReference>
<sequence>MESSYLWATVNLAAHDTCLSLLTASVLYLLLWRLYTFTIRPWLRPSDPKEYPYWIPVVGHLHSFFKNSSRLISDAKRYFHDTGEPFALSVAGQKWYVLTKAEDVTATYRMEHLSYDIFAVEVMRMIGVSEDGITKAFDTTSHPSKKHLVRLCKEYQLEQLSPGNRLEHLVESSIILMNSHLNISTILARGQNWYATQPNPSSPAITVSLYQWISDLFIDLGTRAYFGPHLLSLEPGLIPTFMSFESLSWQAMYQYPRLLSTSMIAAKEKLVFAMQSFFSTPPAHRPETSWFISQIEAETTRLAISPSDSAIFFFQLFWSINGNTRKAPFWILSYLLCHFPHLLPAIRSETAPAILPDGSGGDGGGVNIAYLTDDKLCPVLNSIWEETTRLTAFAASVRFLTHDVHLGGKVLRRGNRLMMPQRQLHFDAKSFGKTAAEFDPDRFLRDPGLKRHPSFRPFGGGTTMCPGRNLAKQTTLAFVAMVLDRFDVELDPPGQKFPRPAEGKPSIGLVDVTEGEDLRVKLTPRRR</sequence>
<dbReference type="InterPro" id="IPR036396">
    <property type="entry name" value="Cyt_P450_sf"/>
</dbReference>
<protein>
    <submittedName>
        <fullName evidence="9">Abscisic acid 8'-hydroxylase 4</fullName>
    </submittedName>
</protein>
<dbReference type="InterPro" id="IPR002403">
    <property type="entry name" value="Cyt_P450_E_grp-IV"/>
</dbReference>
<reference evidence="9" key="1">
    <citation type="journal article" date="2023" name="Mol. Phylogenet. Evol.">
        <title>Genome-scale phylogeny and comparative genomics of the fungal order Sordariales.</title>
        <authorList>
            <person name="Hensen N."/>
            <person name="Bonometti L."/>
            <person name="Westerberg I."/>
            <person name="Brannstrom I.O."/>
            <person name="Guillou S."/>
            <person name="Cros-Aarteil S."/>
            <person name="Calhoun S."/>
            <person name="Haridas S."/>
            <person name="Kuo A."/>
            <person name="Mondo S."/>
            <person name="Pangilinan J."/>
            <person name="Riley R."/>
            <person name="LaButti K."/>
            <person name="Andreopoulos B."/>
            <person name="Lipzen A."/>
            <person name="Chen C."/>
            <person name="Yan M."/>
            <person name="Daum C."/>
            <person name="Ng V."/>
            <person name="Clum A."/>
            <person name="Steindorff A."/>
            <person name="Ohm R.A."/>
            <person name="Martin F."/>
            <person name="Silar P."/>
            <person name="Natvig D.O."/>
            <person name="Lalanne C."/>
            <person name="Gautier V."/>
            <person name="Ament-Velasquez S.L."/>
            <person name="Kruys A."/>
            <person name="Hutchinson M.I."/>
            <person name="Powell A.J."/>
            <person name="Barry K."/>
            <person name="Miller A.N."/>
            <person name="Grigoriev I.V."/>
            <person name="Debuchy R."/>
            <person name="Gladieux P."/>
            <person name="Hiltunen Thoren M."/>
            <person name="Johannesson H."/>
        </authorList>
    </citation>
    <scope>NUCLEOTIDE SEQUENCE</scope>
    <source>
        <strain evidence="9">CBS 315.58</strain>
    </source>
</reference>
<organism evidence="9 10">
    <name type="scientific">Triangularia verruculosa</name>
    <dbReference type="NCBI Taxonomy" id="2587418"/>
    <lineage>
        <taxon>Eukaryota</taxon>
        <taxon>Fungi</taxon>
        <taxon>Dikarya</taxon>
        <taxon>Ascomycota</taxon>
        <taxon>Pezizomycotina</taxon>
        <taxon>Sordariomycetes</taxon>
        <taxon>Sordariomycetidae</taxon>
        <taxon>Sordariales</taxon>
        <taxon>Podosporaceae</taxon>
        <taxon>Triangularia</taxon>
    </lineage>
</organism>
<dbReference type="PROSITE" id="PS00086">
    <property type="entry name" value="CYTOCHROME_P450"/>
    <property type="match status" value="1"/>
</dbReference>
<dbReference type="InterPro" id="IPR050529">
    <property type="entry name" value="CYP450_sterol_14alpha_dmase"/>
</dbReference>
<dbReference type="Gene3D" id="1.10.630.10">
    <property type="entry name" value="Cytochrome P450"/>
    <property type="match status" value="1"/>
</dbReference>
<evidence type="ECO:0000256" key="7">
    <source>
        <dbReference type="PIRSR" id="PIRSR602403-1"/>
    </source>
</evidence>
<evidence type="ECO:0000313" key="10">
    <source>
        <dbReference type="Proteomes" id="UP001303160"/>
    </source>
</evidence>
<keyword evidence="4 7" id="KW-0479">Metal-binding</keyword>
<evidence type="ECO:0000256" key="5">
    <source>
        <dbReference type="ARBA" id="ARBA00023004"/>
    </source>
</evidence>
<dbReference type="SUPFAM" id="SSF48264">
    <property type="entry name" value="Cytochrome P450"/>
    <property type="match status" value="1"/>
</dbReference>
<evidence type="ECO:0000256" key="8">
    <source>
        <dbReference type="RuleBase" id="RU000461"/>
    </source>
</evidence>
<proteinExistence type="inferred from homology"/>
<dbReference type="GO" id="GO:0020037">
    <property type="term" value="F:heme binding"/>
    <property type="evidence" value="ECO:0007669"/>
    <property type="project" value="InterPro"/>
</dbReference>
<dbReference type="PRINTS" id="PR00465">
    <property type="entry name" value="EP450IV"/>
</dbReference>
<dbReference type="InterPro" id="IPR001128">
    <property type="entry name" value="Cyt_P450"/>
</dbReference>
<accession>A0AAN6XAZ5</accession>
<evidence type="ECO:0000256" key="4">
    <source>
        <dbReference type="ARBA" id="ARBA00022723"/>
    </source>
</evidence>
<keyword evidence="6 8" id="KW-0503">Monooxygenase</keyword>
<comment type="similarity">
    <text evidence="2 8">Belongs to the cytochrome P450 family.</text>
</comment>
<evidence type="ECO:0000313" key="9">
    <source>
        <dbReference type="EMBL" id="KAK4197159.1"/>
    </source>
</evidence>
<evidence type="ECO:0000256" key="1">
    <source>
        <dbReference type="ARBA" id="ARBA00001971"/>
    </source>
</evidence>
<dbReference type="AlphaFoldDB" id="A0AAN6XAZ5"/>
<dbReference type="InterPro" id="IPR017972">
    <property type="entry name" value="Cyt_P450_CS"/>
</dbReference>
<keyword evidence="8" id="KW-0560">Oxidoreductase</keyword>
<evidence type="ECO:0000256" key="3">
    <source>
        <dbReference type="ARBA" id="ARBA00022617"/>
    </source>
</evidence>
<keyword evidence="3 7" id="KW-0349">Heme</keyword>
<comment type="caution">
    <text evidence="9">The sequence shown here is derived from an EMBL/GenBank/DDBJ whole genome shotgun (WGS) entry which is preliminary data.</text>
</comment>
<keyword evidence="5 7" id="KW-0408">Iron</keyword>
<keyword evidence="10" id="KW-1185">Reference proteome</keyword>
<evidence type="ECO:0000256" key="6">
    <source>
        <dbReference type="ARBA" id="ARBA00023033"/>
    </source>
</evidence>
<name>A0AAN6XAZ5_9PEZI</name>
<dbReference type="GO" id="GO:0008395">
    <property type="term" value="F:steroid hydroxylase activity"/>
    <property type="evidence" value="ECO:0007669"/>
    <property type="project" value="TreeGrafter"/>
</dbReference>
<dbReference type="PANTHER" id="PTHR24304:SF2">
    <property type="entry name" value="24-HYDROXYCHOLESTEROL 7-ALPHA-HYDROXYLASE"/>
    <property type="match status" value="1"/>
</dbReference>
<gene>
    <name evidence="9" type="ORF">QBC40DRAFT_286093</name>
</gene>
<dbReference type="GO" id="GO:0016705">
    <property type="term" value="F:oxidoreductase activity, acting on paired donors, with incorporation or reduction of molecular oxygen"/>
    <property type="evidence" value="ECO:0007669"/>
    <property type="project" value="InterPro"/>
</dbReference>
<reference evidence="9" key="2">
    <citation type="submission" date="2023-05" db="EMBL/GenBank/DDBJ databases">
        <authorList>
            <consortium name="Lawrence Berkeley National Laboratory"/>
            <person name="Steindorff A."/>
            <person name="Hensen N."/>
            <person name="Bonometti L."/>
            <person name="Westerberg I."/>
            <person name="Brannstrom I.O."/>
            <person name="Guillou S."/>
            <person name="Cros-Aarteil S."/>
            <person name="Calhoun S."/>
            <person name="Haridas S."/>
            <person name="Kuo A."/>
            <person name="Mondo S."/>
            <person name="Pangilinan J."/>
            <person name="Riley R."/>
            <person name="Labutti K."/>
            <person name="Andreopoulos B."/>
            <person name="Lipzen A."/>
            <person name="Chen C."/>
            <person name="Yanf M."/>
            <person name="Daum C."/>
            <person name="Ng V."/>
            <person name="Clum A."/>
            <person name="Ohm R."/>
            <person name="Martin F."/>
            <person name="Silar P."/>
            <person name="Natvig D."/>
            <person name="Lalanne C."/>
            <person name="Gautier V."/>
            <person name="Ament-Velasquez S.L."/>
            <person name="Kruys A."/>
            <person name="Hutchinson M.I."/>
            <person name="Powell A.J."/>
            <person name="Barry K."/>
            <person name="Miller A.N."/>
            <person name="Grigoriev I.V."/>
            <person name="Debuchy R."/>
            <person name="Gladieux P."/>
            <person name="Thoren M.H."/>
            <person name="Johannesson H."/>
        </authorList>
    </citation>
    <scope>NUCLEOTIDE SEQUENCE</scope>
    <source>
        <strain evidence="9">CBS 315.58</strain>
    </source>
</reference>
<dbReference type="GO" id="GO:0005506">
    <property type="term" value="F:iron ion binding"/>
    <property type="evidence" value="ECO:0007669"/>
    <property type="project" value="InterPro"/>
</dbReference>
<evidence type="ECO:0000256" key="2">
    <source>
        <dbReference type="ARBA" id="ARBA00010617"/>
    </source>
</evidence>
<feature type="binding site" description="axial binding residue" evidence="7">
    <location>
        <position position="465"/>
    </location>
    <ligand>
        <name>heme</name>
        <dbReference type="ChEBI" id="CHEBI:30413"/>
    </ligand>
    <ligandPart>
        <name>Fe</name>
        <dbReference type="ChEBI" id="CHEBI:18248"/>
    </ligandPart>
</feature>
<dbReference type="PANTHER" id="PTHR24304">
    <property type="entry name" value="CYTOCHROME P450 FAMILY 7"/>
    <property type="match status" value="1"/>
</dbReference>
<dbReference type="Pfam" id="PF00067">
    <property type="entry name" value="p450"/>
    <property type="match status" value="1"/>
</dbReference>
<dbReference type="CDD" id="cd11040">
    <property type="entry name" value="CYP7_CYP8-like"/>
    <property type="match status" value="1"/>
</dbReference>
<comment type="cofactor">
    <cofactor evidence="1 7">
        <name>heme</name>
        <dbReference type="ChEBI" id="CHEBI:30413"/>
    </cofactor>
</comment>